<dbReference type="OrthoDB" id="3361986at2759"/>
<dbReference type="EMBL" id="MRZV01000312">
    <property type="protein sequence ID" value="PIK52836.1"/>
    <property type="molecule type" value="Genomic_DNA"/>
</dbReference>
<gene>
    <name evidence="1" type="ORF">BSL78_10269</name>
</gene>
<sequence>MEKRSDIELSSRDPFGLVAVAATTCLHSALCTGFFIQATNARSRRAIALLYNSGRAVALPRRFEPVPCPRGATAIPRNDPVDSGRDIHLENPFGRFFDHCTVIARHRRLRIERERECESDSRMANGPSPVPSTVTWLILPVVICLSRRLSNARLSTILNIQEKLQMAH</sequence>
<reference evidence="1 2" key="1">
    <citation type="journal article" date="2017" name="PLoS Biol.">
        <title>The sea cucumber genome provides insights into morphological evolution and visceral regeneration.</title>
        <authorList>
            <person name="Zhang X."/>
            <person name="Sun L."/>
            <person name="Yuan J."/>
            <person name="Sun Y."/>
            <person name="Gao Y."/>
            <person name="Zhang L."/>
            <person name="Li S."/>
            <person name="Dai H."/>
            <person name="Hamel J.F."/>
            <person name="Liu C."/>
            <person name="Yu Y."/>
            <person name="Liu S."/>
            <person name="Lin W."/>
            <person name="Guo K."/>
            <person name="Jin S."/>
            <person name="Xu P."/>
            <person name="Storey K.B."/>
            <person name="Huan P."/>
            <person name="Zhang T."/>
            <person name="Zhou Y."/>
            <person name="Zhang J."/>
            <person name="Lin C."/>
            <person name="Li X."/>
            <person name="Xing L."/>
            <person name="Huo D."/>
            <person name="Sun M."/>
            <person name="Wang L."/>
            <person name="Mercier A."/>
            <person name="Li F."/>
            <person name="Yang H."/>
            <person name="Xiang J."/>
        </authorList>
    </citation>
    <scope>NUCLEOTIDE SEQUENCE [LARGE SCALE GENOMIC DNA]</scope>
    <source>
        <strain evidence="1">Shaxun</strain>
        <tissue evidence="1">Muscle</tissue>
    </source>
</reference>
<comment type="caution">
    <text evidence="1">The sequence shown here is derived from an EMBL/GenBank/DDBJ whole genome shotgun (WGS) entry which is preliminary data.</text>
</comment>
<evidence type="ECO:0000313" key="2">
    <source>
        <dbReference type="Proteomes" id="UP000230750"/>
    </source>
</evidence>
<organism evidence="1 2">
    <name type="scientific">Stichopus japonicus</name>
    <name type="common">Sea cucumber</name>
    <dbReference type="NCBI Taxonomy" id="307972"/>
    <lineage>
        <taxon>Eukaryota</taxon>
        <taxon>Metazoa</taxon>
        <taxon>Echinodermata</taxon>
        <taxon>Eleutherozoa</taxon>
        <taxon>Echinozoa</taxon>
        <taxon>Holothuroidea</taxon>
        <taxon>Aspidochirotacea</taxon>
        <taxon>Aspidochirotida</taxon>
        <taxon>Stichopodidae</taxon>
        <taxon>Apostichopus</taxon>
    </lineage>
</organism>
<dbReference type="AlphaFoldDB" id="A0A2G8KXU1"/>
<accession>A0A2G8KXU1</accession>
<name>A0A2G8KXU1_STIJA</name>
<protein>
    <submittedName>
        <fullName evidence="1">Uncharacterized protein</fullName>
    </submittedName>
</protein>
<dbReference type="Proteomes" id="UP000230750">
    <property type="component" value="Unassembled WGS sequence"/>
</dbReference>
<proteinExistence type="predicted"/>
<evidence type="ECO:0000313" key="1">
    <source>
        <dbReference type="EMBL" id="PIK52836.1"/>
    </source>
</evidence>
<keyword evidence="2" id="KW-1185">Reference proteome</keyword>